<gene>
    <name evidence="2" type="ORF">EDC52_101430</name>
</gene>
<proteinExistence type="predicted"/>
<dbReference type="InterPro" id="IPR018895">
    <property type="entry name" value="DUF2474"/>
</dbReference>
<feature type="transmembrane region" description="Helical" evidence="1">
    <location>
        <begin position="17"/>
        <end position="38"/>
    </location>
</feature>
<dbReference type="Pfam" id="PF10617">
    <property type="entry name" value="DUF2474"/>
    <property type="match status" value="1"/>
</dbReference>
<comment type="caution">
    <text evidence="2">The sequence shown here is derived from an EMBL/GenBank/DDBJ whole genome shotgun (WGS) entry which is preliminary data.</text>
</comment>
<keyword evidence="1" id="KW-1133">Transmembrane helix</keyword>
<keyword evidence="3" id="KW-1185">Reference proteome</keyword>
<dbReference type="AlphaFoldDB" id="A0A4V2W5J7"/>
<dbReference type="Proteomes" id="UP000295719">
    <property type="component" value="Unassembled WGS sequence"/>
</dbReference>
<reference evidence="2 3" key="1">
    <citation type="submission" date="2019-03" db="EMBL/GenBank/DDBJ databases">
        <title>Genomic Encyclopedia of Type Strains, Phase IV (KMG-IV): sequencing the most valuable type-strain genomes for metagenomic binning, comparative biology and taxonomic classification.</title>
        <authorList>
            <person name="Goeker M."/>
        </authorList>
    </citation>
    <scope>NUCLEOTIDE SEQUENCE [LARGE SCALE GENOMIC DNA]</scope>
    <source>
        <strain evidence="2 3">DSM 19580</strain>
    </source>
</reference>
<name>A0A4V2W5J7_9GAMM</name>
<dbReference type="EMBL" id="SMCR01000001">
    <property type="protein sequence ID" value="TCW00086.1"/>
    <property type="molecule type" value="Genomic_DNA"/>
</dbReference>
<organism evidence="2 3">
    <name type="scientific">Biostraticola tofi</name>
    <dbReference type="NCBI Taxonomy" id="466109"/>
    <lineage>
        <taxon>Bacteria</taxon>
        <taxon>Pseudomonadati</taxon>
        <taxon>Pseudomonadota</taxon>
        <taxon>Gammaproteobacteria</taxon>
        <taxon>Enterobacterales</taxon>
        <taxon>Bruguierivoracaceae</taxon>
        <taxon>Biostraticola</taxon>
    </lineage>
</organism>
<evidence type="ECO:0000313" key="3">
    <source>
        <dbReference type="Proteomes" id="UP000295719"/>
    </source>
</evidence>
<keyword evidence="1" id="KW-0812">Transmembrane</keyword>
<evidence type="ECO:0000256" key="1">
    <source>
        <dbReference type="SAM" id="Phobius"/>
    </source>
</evidence>
<protein>
    <submittedName>
        <fullName evidence="2">Uncharacterized protein DUF2474</fullName>
    </submittedName>
</protein>
<keyword evidence="1" id="KW-0472">Membrane</keyword>
<accession>A0A4V2W5J7</accession>
<dbReference type="RefSeq" id="WP_131863599.1">
    <property type="nucleotide sequence ID" value="NZ_SMCR01000001.1"/>
</dbReference>
<evidence type="ECO:0000313" key="2">
    <source>
        <dbReference type="EMBL" id="TCW00086.1"/>
    </source>
</evidence>
<dbReference type="OrthoDB" id="6199137at2"/>
<sequence>MAEIRHITGPSPLWKRLLWMVVIWSASILALAVVAQLFRLMMTAAGMKSH</sequence>